<dbReference type="GO" id="GO:0047793">
    <property type="term" value="F:cycloeucalenol cycloisomerase activity"/>
    <property type="evidence" value="ECO:0007669"/>
    <property type="project" value="InterPro"/>
</dbReference>
<feature type="transmembrane region" description="Helical" evidence="1">
    <location>
        <begin position="96"/>
        <end position="116"/>
    </location>
</feature>
<reference evidence="2" key="1">
    <citation type="submission" date="2022-10" db="EMBL/GenBank/DDBJ databases">
        <title>Tapping the CABI collections for fungal endophytes: first genome assemblies for Collariella, Neodidymelliopsis, Ascochyta clinopodiicola, Didymella pomorum, Didymosphaeria variabile, Neocosmospora piperis and Neocucurbitaria cava.</title>
        <authorList>
            <person name="Hill R."/>
        </authorList>
    </citation>
    <scope>NUCLEOTIDE SEQUENCE</scope>
    <source>
        <strain evidence="2">IMI 355082</strain>
    </source>
</reference>
<feature type="transmembrane region" description="Helical" evidence="1">
    <location>
        <begin position="64"/>
        <end position="84"/>
    </location>
</feature>
<evidence type="ECO:0000313" key="3">
    <source>
        <dbReference type="Proteomes" id="UP001140453"/>
    </source>
</evidence>
<dbReference type="OrthoDB" id="2111841at2759"/>
<feature type="transmembrane region" description="Helical" evidence="1">
    <location>
        <begin position="225"/>
        <end position="242"/>
    </location>
</feature>
<dbReference type="AlphaFoldDB" id="A0A9W8YVY8"/>
<keyword evidence="1" id="KW-0812">Transmembrane</keyword>
<dbReference type="EMBL" id="JAPEVB010000003">
    <property type="protein sequence ID" value="KAJ4391439.1"/>
    <property type="molecule type" value="Genomic_DNA"/>
</dbReference>
<gene>
    <name evidence="2" type="ORF">N0V93_005056</name>
</gene>
<proteinExistence type="predicted"/>
<dbReference type="PANTHER" id="PTHR35136">
    <property type="entry name" value="CYCLOEUCALENOL CYCLOISOMERASE"/>
    <property type="match status" value="1"/>
</dbReference>
<sequence length="278" mass="31512">MGSGLDASPTRARLNRAKPYPPSAIATEKRLTETAILAQAPLWILPVAWVMLTDRLAIWDDTYLLNFCILVAAPSVFVPAIALPRSAQKWPYWLKLHVWVGIIVFFGTYLGTHYFFDFMGMRYTFGEGHATFDSTLGRSGQHVPLFMYPLTHAYFMTYYAVLMWTERKLLENLPYCLSKSVMARASITFILSYALAFLETLAMAVDAMAPYFAYENRCRMMMLGSWGYASYFVVGLPMVRRIDEDGEWDMGRVVLQAAGSCMGILALLEMWTHIVGPL</sequence>
<comment type="caution">
    <text evidence="2">The sequence shown here is derived from an EMBL/GenBank/DDBJ whole genome shotgun (WGS) entry which is preliminary data.</text>
</comment>
<keyword evidence="3" id="KW-1185">Reference proteome</keyword>
<evidence type="ECO:0000313" key="2">
    <source>
        <dbReference type="EMBL" id="KAJ4391439.1"/>
    </source>
</evidence>
<dbReference type="InterPro" id="IPR020532">
    <property type="entry name" value="Cycloeucalenol_cycloisomerase"/>
</dbReference>
<evidence type="ECO:0000256" key="1">
    <source>
        <dbReference type="SAM" id="Phobius"/>
    </source>
</evidence>
<keyword evidence="1" id="KW-0472">Membrane</keyword>
<keyword evidence="1" id="KW-1133">Transmembrane helix</keyword>
<feature type="transmembrane region" description="Helical" evidence="1">
    <location>
        <begin position="254"/>
        <end position="274"/>
    </location>
</feature>
<organism evidence="2 3">
    <name type="scientific">Gnomoniopsis smithogilvyi</name>
    <dbReference type="NCBI Taxonomy" id="1191159"/>
    <lineage>
        <taxon>Eukaryota</taxon>
        <taxon>Fungi</taxon>
        <taxon>Dikarya</taxon>
        <taxon>Ascomycota</taxon>
        <taxon>Pezizomycotina</taxon>
        <taxon>Sordariomycetes</taxon>
        <taxon>Sordariomycetidae</taxon>
        <taxon>Diaporthales</taxon>
        <taxon>Gnomoniaceae</taxon>
        <taxon>Gnomoniopsis</taxon>
    </lineage>
</organism>
<name>A0A9W8YVY8_9PEZI</name>
<feature type="transmembrane region" description="Helical" evidence="1">
    <location>
        <begin position="35"/>
        <end position="52"/>
    </location>
</feature>
<feature type="transmembrane region" description="Helical" evidence="1">
    <location>
        <begin position="145"/>
        <end position="164"/>
    </location>
</feature>
<evidence type="ECO:0008006" key="4">
    <source>
        <dbReference type="Google" id="ProtNLM"/>
    </source>
</evidence>
<feature type="transmembrane region" description="Helical" evidence="1">
    <location>
        <begin position="185"/>
        <end position="205"/>
    </location>
</feature>
<dbReference type="PANTHER" id="PTHR35136:SF1">
    <property type="entry name" value="CYCLOEUCALENOL CYCLOISOMERASE"/>
    <property type="match status" value="1"/>
</dbReference>
<dbReference type="Proteomes" id="UP001140453">
    <property type="component" value="Unassembled WGS sequence"/>
</dbReference>
<protein>
    <recommendedName>
        <fullName evidence="4">Cycloeucalenol cycloisomerase</fullName>
    </recommendedName>
</protein>
<accession>A0A9W8YVY8</accession>